<dbReference type="InterPro" id="IPR002104">
    <property type="entry name" value="Integrase_catalytic"/>
</dbReference>
<dbReference type="Gene3D" id="1.10.443.10">
    <property type="entry name" value="Intergrase catalytic core"/>
    <property type="match status" value="1"/>
</dbReference>
<protein>
    <recommendedName>
        <fullName evidence="2">Tyr recombinase domain-containing protein</fullName>
    </recommendedName>
</protein>
<dbReference type="PROSITE" id="PS51898">
    <property type="entry name" value="TYR_RECOMBINASE"/>
    <property type="match status" value="1"/>
</dbReference>
<dbReference type="SUPFAM" id="SSF56349">
    <property type="entry name" value="DNA breaking-rejoining enzymes"/>
    <property type="match status" value="1"/>
</dbReference>
<name>A0ABX5AVQ1_9MICO</name>
<reference evidence="3 4" key="1">
    <citation type="journal article" date="2008" name="Int. J. Syst. Evol. Microbiol.">
        <title>Leifsonia pindariensis sp. nov., isolated from the Pindari glacier of the Indian Himalayas, and emended description of the genus Leifsonia.</title>
        <authorList>
            <person name="Reddy G.S."/>
            <person name="Prabagaran S.R."/>
            <person name="Shivaji S."/>
        </authorList>
    </citation>
    <scope>NUCLEOTIDE SEQUENCE [LARGE SCALE GENOMIC DNA]</scope>
    <source>
        <strain evidence="3 4">PON 10</strain>
    </source>
</reference>
<dbReference type="InterPro" id="IPR011010">
    <property type="entry name" value="DNA_brk_join_enz"/>
</dbReference>
<organism evidence="3 4">
    <name type="scientific">Microterricola pindariensis</name>
    <dbReference type="NCBI Taxonomy" id="478010"/>
    <lineage>
        <taxon>Bacteria</taxon>
        <taxon>Bacillati</taxon>
        <taxon>Actinomycetota</taxon>
        <taxon>Actinomycetes</taxon>
        <taxon>Micrococcales</taxon>
        <taxon>Microbacteriaceae</taxon>
        <taxon>Microterricola</taxon>
    </lineage>
</organism>
<evidence type="ECO:0000259" key="2">
    <source>
        <dbReference type="PROSITE" id="PS51898"/>
    </source>
</evidence>
<comment type="caution">
    <text evidence="3">The sequence shown here is derived from an EMBL/GenBank/DDBJ whole genome shotgun (WGS) entry which is preliminary data.</text>
</comment>
<dbReference type="EMBL" id="MPZN01000030">
    <property type="protein sequence ID" value="PPL18635.1"/>
    <property type="molecule type" value="Genomic_DNA"/>
</dbReference>
<evidence type="ECO:0000256" key="1">
    <source>
        <dbReference type="ARBA" id="ARBA00023172"/>
    </source>
</evidence>
<dbReference type="Proteomes" id="UP000237755">
    <property type="component" value="Unassembled WGS sequence"/>
</dbReference>
<feature type="domain" description="Tyr recombinase" evidence="2">
    <location>
        <begin position="156"/>
        <end position="341"/>
    </location>
</feature>
<accession>A0ABX5AVQ1</accession>
<evidence type="ECO:0000313" key="3">
    <source>
        <dbReference type="EMBL" id="PPL18635.1"/>
    </source>
</evidence>
<keyword evidence="1" id="KW-0233">DNA recombination</keyword>
<proteinExistence type="predicted"/>
<dbReference type="InterPro" id="IPR013762">
    <property type="entry name" value="Integrase-like_cat_sf"/>
</dbReference>
<keyword evidence="4" id="KW-1185">Reference proteome</keyword>
<gene>
    <name evidence="3" type="ORF">GY24_10175</name>
</gene>
<evidence type="ECO:0000313" key="4">
    <source>
        <dbReference type="Proteomes" id="UP000237755"/>
    </source>
</evidence>
<sequence>MAAAHSLYVIEKDRLNDKFHSDSARYAHLRALDPELPDHVWSVIIRYAPRVPASQWQAVREFVIGNAVQMQFRKFETVRRHMTMASRFTAWVWTTTGSELTADRVFTERNVYRYLQDQYPKHSEGHRWGIARELASVARSLADTRVAQLPAPAPSTRRKPFTDAEIAAMHSWANSLSTTHKRQNASAILGLAGGAGLRSQDLVEIRLRDIDVVDGRLFVTVPGPNPRRVPVRHPWTRTLLRAIDGRANADEYVFRGHRLAEYPPHALQVFLTEHPCRIRPTVSRLRTSWIVDHINNGLPLHVLLAVTGLKNAASLDKFLMHARTPALDPYLGLLTGEELAR</sequence>